<organism evidence="3 4">
    <name type="scientific">Roseibium aggregatum</name>
    <dbReference type="NCBI Taxonomy" id="187304"/>
    <lineage>
        <taxon>Bacteria</taxon>
        <taxon>Pseudomonadati</taxon>
        <taxon>Pseudomonadota</taxon>
        <taxon>Alphaproteobacteria</taxon>
        <taxon>Hyphomicrobiales</taxon>
        <taxon>Stappiaceae</taxon>
        <taxon>Roseibium</taxon>
    </lineage>
</organism>
<reference evidence="4" key="1">
    <citation type="submission" date="2015-07" db="EMBL/GenBank/DDBJ databases">
        <authorList>
            <person name="Rodrigo-Torres Lidia"/>
            <person name="Arahal R.David."/>
        </authorList>
    </citation>
    <scope>NUCLEOTIDE SEQUENCE [LARGE SCALE GENOMIC DNA]</scope>
    <source>
        <strain evidence="4">CECT 4801</strain>
    </source>
</reference>
<name>A0A0M6YFA5_9HYPH</name>
<keyword evidence="4" id="KW-1185">Reference proteome</keyword>
<feature type="chain" id="PRO_5005807967" evidence="2">
    <location>
        <begin position="24"/>
        <end position="820"/>
    </location>
</feature>
<dbReference type="AlphaFoldDB" id="A0A0M6YFA5"/>
<gene>
    <name evidence="3" type="ORF">LAL4801_06153</name>
</gene>
<dbReference type="Proteomes" id="UP000048926">
    <property type="component" value="Unassembled WGS sequence"/>
</dbReference>
<feature type="compositionally biased region" description="Acidic residues" evidence="1">
    <location>
        <begin position="176"/>
        <end position="191"/>
    </location>
</feature>
<keyword evidence="2" id="KW-0732">Signal</keyword>
<protein>
    <submittedName>
        <fullName evidence="3">Uncharacterized protein</fullName>
    </submittedName>
</protein>
<dbReference type="OrthoDB" id="7669659at2"/>
<sequence length="820" mass="90017">MRYTRMVSCGLLALVLASSTALSQVQTVPTVNPASAQTSGAGEGEVLIKENLFTVSPALETELSNDNAVPVQLQFNAQPNTTEAVDISGITAEGFTRKVSVNGEEIAQVVVTRLKKDADFVDLEADNFTSQFGVDSNRLLPTTAISVNGDEAEFVRAVAQLSATEEQAEPEKELEDKEDTAAEDSDVEEGGGGENPIAEGYETPERLAQEEEEEEREPNMTINVSVDGCEPQIDLANGIVRQTAKTETLEDGIVTETEACSPNGIVWNIQRNYEACEDLVDEAALLARPQYASFYNDDKGARYDLAACQPDQSISFAISESRDECKPNVDIEGEQVTLLTRLTYRDRTGKDVAVSECAPSKTVFEMEREYGSCSDAVDLEAGIANAQYTLSYTDEKASRQKVSECMPDEEQAFKIEEKQNCTFDFDLENGEAIVNTSLIYTNGAKVEVSVRECAPSETIEPIQMTAEPNGCSMRHDFGTGVSTEMAMWTYEYEGQLFQASPCITTETTYTHNRVFDKNGIDVCTPIVDLASGKAVRQYRTEITVNGSSEIIAGCQPDEANMLGIYSTVNGCDDPASFDHDLAAGLSYGLERYYYDVAGRGRTYVTACQKNDQTFTHSVQPSNWKHDDANLRAQQLVDVSITVNGSSYKIATSYLQPGTSEIAYTFVRNQDVPDYARKYYTGCTEMVPTKRTKIYTRPDGSSYSRASGDGTTLNNGDKCQRSTEMRKLNGHRVNISAKGYTLVVRDGNGNYTTVSGNCGGSSKTLTGNPGYNLVSARGPVSTCRYPEYKLTYYNRVDERSKVVYPTGKVTYSSWKTVRWES</sequence>
<evidence type="ECO:0000256" key="1">
    <source>
        <dbReference type="SAM" id="MobiDB-lite"/>
    </source>
</evidence>
<feature type="compositionally biased region" description="Polar residues" evidence="1">
    <location>
        <begin position="698"/>
        <end position="716"/>
    </location>
</feature>
<feature type="region of interest" description="Disordered" evidence="1">
    <location>
        <begin position="694"/>
        <end position="717"/>
    </location>
</feature>
<proteinExistence type="predicted"/>
<dbReference type="EMBL" id="CXST01000013">
    <property type="protein sequence ID" value="CTQ47691.1"/>
    <property type="molecule type" value="Genomic_DNA"/>
</dbReference>
<feature type="signal peptide" evidence="2">
    <location>
        <begin position="1"/>
        <end position="23"/>
    </location>
</feature>
<accession>A0A0M6YFA5</accession>
<dbReference type="RefSeq" id="WP_145904079.1">
    <property type="nucleotide sequence ID" value="NZ_CXST01000013.1"/>
</dbReference>
<feature type="region of interest" description="Disordered" evidence="1">
    <location>
        <begin position="162"/>
        <end position="219"/>
    </location>
</feature>
<evidence type="ECO:0000313" key="3">
    <source>
        <dbReference type="EMBL" id="CTQ47691.1"/>
    </source>
</evidence>
<evidence type="ECO:0000256" key="2">
    <source>
        <dbReference type="SAM" id="SignalP"/>
    </source>
</evidence>
<evidence type="ECO:0000313" key="4">
    <source>
        <dbReference type="Proteomes" id="UP000048926"/>
    </source>
</evidence>